<keyword evidence="3" id="KW-1185">Reference proteome</keyword>
<proteinExistence type="predicted"/>
<evidence type="ECO:0000313" key="3">
    <source>
        <dbReference type="Proteomes" id="UP000192578"/>
    </source>
</evidence>
<feature type="compositionally biased region" description="Basic and acidic residues" evidence="1">
    <location>
        <begin position="142"/>
        <end position="161"/>
    </location>
</feature>
<feature type="region of interest" description="Disordered" evidence="1">
    <location>
        <begin position="110"/>
        <end position="166"/>
    </location>
</feature>
<gene>
    <name evidence="2" type="ORF">BV898_19042</name>
</gene>
<feature type="region of interest" description="Disordered" evidence="1">
    <location>
        <begin position="196"/>
        <end position="216"/>
    </location>
</feature>
<dbReference type="EMBL" id="MTYJ01000436">
    <property type="protein sequence ID" value="OWA54643.1"/>
    <property type="molecule type" value="Genomic_DNA"/>
</dbReference>
<dbReference type="AlphaFoldDB" id="A0A9X6NKQ6"/>
<accession>A0A9X6NKQ6</accession>
<protein>
    <submittedName>
        <fullName evidence="2">Uncharacterized protein</fullName>
    </submittedName>
</protein>
<organism evidence="2 3">
    <name type="scientific">Hypsibius exemplaris</name>
    <name type="common">Freshwater tardigrade</name>
    <dbReference type="NCBI Taxonomy" id="2072580"/>
    <lineage>
        <taxon>Eukaryota</taxon>
        <taxon>Metazoa</taxon>
        <taxon>Ecdysozoa</taxon>
        <taxon>Tardigrada</taxon>
        <taxon>Eutardigrada</taxon>
        <taxon>Parachela</taxon>
        <taxon>Hypsibioidea</taxon>
        <taxon>Hypsibiidae</taxon>
        <taxon>Hypsibius</taxon>
    </lineage>
</organism>
<comment type="caution">
    <text evidence="2">The sequence shown here is derived from an EMBL/GenBank/DDBJ whole genome shotgun (WGS) entry which is preliminary data.</text>
</comment>
<evidence type="ECO:0000313" key="2">
    <source>
        <dbReference type="EMBL" id="OWA54643.1"/>
    </source>
</evidence>
<name>A0A9X6NKQ6_HYPEX</name>
<sequence>MPTQPLGLYCDVNTFGRELHMGRLDLCSSDDTDVCVVLLYDDSVNPRTVIKFFLPPMFCHHNKSNANKTTAPVPGAERTCACTSRSVYQQQASCLSYLRDQGTHIFHMVEADRQTDRTDRPNRPAPTGPTKPRPTDPTEPTEPTRPRPDRPTDRNRTDRTEPTGPGIIWSNLSQYRLCICHCALCYVRAVCVSSSPNNNAGYHRMAETSKGRLQPQ</sequence>
<feature type="compositionally biased region" description="Pro residues" evidence="1">
    <location>
        <begin position="123"/>
        <end position="137"/>
    </location>
</feature>
<feature type="compositionally biased region" description="Basic and acidic residues" evidence="1">
    <location>
        <begin position="110"/>
        <end position="122"/>
    </location>
</feature>
<reference evidence="3" key="1">
    <citation type="submission" date="2017-01" db="EMBL/GenBank/DDBJ databases">
        <title>Comparative genomics of anhydrobiosis in the tardigrade Hypsibius dujardini.</title>
        <authorList>
            <person name="Yoshida Y."/>
            <person name="Koutsovoulos G."/>
            <person name="Laetsch D."/>
            <person name="Stevens L."/>
            <person name="Kumar S."/>
            <person name="Horikawa D."/>
            <person name="Ishino K."/>
            <person name="Komine S."/>
            <person name="Tomita M."/>
            <person name="Blaxter M."/>
            <person name="Arakawa K."/>
        </authorList>
    </citation>
    <scope>NUCLEOTIDE SEQUENCE [LARGE SCALE GENOMIC DNA]</scope>
    <source>
        <strain evidence="3">Z151</strain>
    </source>
</reference>
<dbReference type="Proteomes" id="UP000192578">
    <property type="component" value="Unassembled WGS sequence"/>
</dbReference>
<evidence type="ECO:0000256" key="1">
    <source>
        <dbReference type="SAM" id="MobiDB-lite"/>
    </source>
</evidence>